<evidence type="ECO:0000256" key="1">
    <source>
        <dbReference type="SAM" id="Phobius"/>
    </source>
</evidence>
<evidence type="ECO:0000313" key="2">
    <source>
        <dbReference type="EMBL" id="MQL75126.1"/>
    </source>
</evidence>
<feature type="transmembrane region" description="Helical" evidence="1">
    <location>
        <begin position="188"/>
        <end position="211"/>
    </location>
</feature>
<feature type="transmembrane region" description="Helical" evidence="1">
    <location>
        <begin position="147"/>
        <end position="167"/>
    </location>
</feature>
<reference evidence="2" key="1">
    <citation type="submission" date="2017-07" db="EMBL/GenBank/DDBJ databases">
        <title>Taro Niue Genome Assembly and Annotation.</title>
        <authorList>
            <person name="Atibalentja N."/>
            <person name="Keating K."/>
            <person name="Fields C.J."/>
        </authorList>
    </citation>
    <scope>NUCLEOTIDE SEQUENCE</scope>
    <source>
        <strain evidence="2">Niue_2</strain>
        <tissue evidence="2">Leaf</tissue>
    </source>
</reference>
<sequence>MCLVSVGVIGLAFGRPVLLVALASVFSRFRGPVPGCQPVMAPACVAPRPGGVCAEHCFRFVPDSVGFYGSRVGTGNPYWALFARLTPLLLSARGSSSRELGVRRVEEAAVAPCCVRLPCMIRERVTGYSCCCAACVASVVARRVRAVASRLALDSLAVALLVWRTLASQSSCGLWSRSKCPGLVGCPLVVGVCVVIVVFGLVCLCAVVRYARDAELSSLALTGWELWLRCIAWLPCVLVEVSQNFLLWS</sequence>
<keyword evidence="1" id="KW-0812">Transmembrane</keyword>
<name>A0A843TYB8_COLES</name>
<dbReference type="EMBL" id="NMUH01000237">
    <property type="protein sequence ID" value="MQL75126.1"/>
    <property type="molecule type" value="Genomic_DNA"/>
</dbReference>
<protein>
    <submittedName>
        <fullName evidence="2">Uncharacterized protein</fullName>
    </submittedName>
</protein>
<proteinExistence type="predicted"/>
<accession>A0A843TYB8</accession>
<comment type="caution">
    <text evidence="2">The sequence shown here is derived from an EMBL/GenBank/DDBJ whole genome shotgun (WGS) entry which is preliminary data.</text>
</comment>
<organism evidence="2 3">
    <name type="scientific">Colocasia esculenta</name>
    <name type="common">Wild taro</name>
    <name type="synonym">Arum esculentum</name>
    <dbReference type="NCBI Taxonomy" id="4460"/>
    <lineage>
        <taxon>Eukaryota</taxon>
        <taxon>Viridiplantae</taxon>
        <taxon>Streptophyta</taxon>
        <taxon>Embryophyta</taxon>
        <taxon>Tracheophyta</taxon>
        <taxon>Spermatophyta</taxon>
        <taxon>Magnoliopsida</taxon>
        <taxon>Liliopsida</taxon>
        <taxon>Araceae</taxon>
        <taxon>Aroideae</taxon>
        <taxon>Colocasieae</taxon>
        <taxon>Colocasia</taxon>
    </lineage>
</organism>
<keyword evidence="1" id="KW-1133">Transmembrane helix</keyword>
<dbReference type="AlphaFoldDB" id="A0A843TYB8"/>
<dbReference type="Proteomes" id="UP000652761">
    <property type="component" value="Unassembled WGS sequence"/>
</dbReference>
<evidence type="ECO:0000313" key="3">
    <source>
        <dbReference type="Proteomes" id="UP000652761"/>
    </source>
</evidence>
<keyword evidence="3" id="KW-1185">Reference proteome</keyword>
<gene>
    <name evidence="2" type="ORF">Taro_007496</name>
</gene>
<keyword evidence="1" id="KW-0472">Membrane</keyword>